<gene>
    <name evidence="8" type="ORF">N7496_009426</name>
</gene>
<dbReference type="InterPro" id="IPR036291">
    <property type="entry name" value="NAD(P)-bd_dom_sf"/>
</dbReference>
<evidence type="ECO:0000256" key="3">
    <source>
        <dbReference type="ARBA" id="ARBA00022723"/>
    </source>
</evidence>
<keyword evidence="9" id="KW-1185">Reference proteome</keyword>
<dbReference type="SUPFAM" id="SSF51735">
    <property type="entry name" value="NAD(P)-binding Rossmann-fold domains"/>
    <property type="match status" value="1"/>
</dbReference>
<dbReference type="Gene3D" id="3.90.180.10">
    <property type="entry name" value="Medium-chain alcohol dehydrogenases, catalytic domain"/>
    <property type="match status" value="1"/>
</dbReference>
<dbReference type="Pfam" id="PF08240">
    <property type="entry name" value="ADH_N"/>
    <property type="match status" value="1"/>
</dbReference>
<dbReference type="PANTHER" id="PTHR42940:SF2">
    <property type="entry name" value="DEHYDROGENASE FAMILY OXIDOREDUCTASE, PUTATIVE (JCVI)-RELATED"/>
    <property type="match status" value="1"/>
</dbReference>
<dbReference type="SMART" id="SM00829">
    <property type="entry name" value="PKS_ER"/>
    <property type="match status" value="1"/>
</dbReference>
<feature type="domain" description="Enoyl reductase (ER)" evidence="7">
    <location>
        <begin position="16"/>
        <end position="370"/>
    </location>
</feature>
<dbReference type="InterPro" id="IPR013154">
    <property type="entry name" value="ADH-like_N"/>
</dbReference>
<evidence type="ECO:0000256" key="4">
    <source>
        <dbReference type="ARBA" id="ARBA00022833"/>
    </source>
</evidence>
<dbReference type="InterPro" id="IPR013149">
    <property type="entry name" value="ADH-like_C"/>
</dbReference>
<dbReference type="EMBL" id="JAPZBS010000008">
    <property type="protein sequence ID" value="KAJ5363713.1"/>
    <property type="molecule type" value="Genomic_DNA"/>
</dbReference>
<dbReference type="GO" id="GO:0005737">
    <property type="term" value="C:cytoplasm"/>
    <property type="evidence" value="ECO:0007669"/>
    <property type="project" value="TreeGrafter"/>
</dbReference>
<name>A0A9W9UZX1_9EURO</name>
<evidence type="ECO:0000256" key="5">
    <source>
        <dbReference type="ARBA" id="ARBA00023002"/>
    </source>
</evidence>
<evidence type="ECO:0000256" key="6">
    <source>
        <dbReference type="SAM" id="MobiDB-lite"/>
    </source>
</evidence>
<evidence type="ECO:0000256" key="2">
    <source>
        <dbReference type="ARBA" id="ARBA00008072"/>
    </source>
</evidence>
<evidence type="ECO:0000313" key="9">
    <source>
        <dbReference type="Proteomes" id="UP001147782"/>
    </source>
</evidence>
<proteinExistence type="inferred from homology"/>
<keyword evidence="3" id="KW-0479">Metal-binding</keyword>
<keyword evidence="5" id="KW-0560">Oxidoreductase</keyword>
<evidence type="ECO:0000259" key="7">
    <source>
        <dbReference type="SMART" id="SM00829"/>
    </source>
</evidence>
<dbReference type="Gene3D" id="3.40.50.720">
    <property type="entry name" value="NAD(P)-binding Rossmann-like Domain"/>
    <property type="match status" value="1"/>
</dbReference>
<comment type="similarity">
    <text evidence="2">Belongs to the zinc-containing alcohol dehydrogenase family.</text>
</comment>
<feature type="region of interest" description="Disordered" evidence="6">
    <location>
        <begin position="1"/>
        <end position="20"/>
    </location>
</feature>
<dbReference type="CDD" id="cd08297">
    <property type="entry name" value="CAD3"/>
    <property type="match status" value="1"/>
</dbReference>
<dbReference type="GO" id="GO:0004022">
    <property type="term" value="F:alcohol dehydrogenase (NAD+) activity"/>
    <property type="evidence" value="ECO:0007669"/>
    <property type="project" value="TreeGrafter"/>
</dbReference>
<dbReference type="GO" id="GO:0046872">
    <property type="term" value="F:metal ion binding"/>
    <property type="evidence" value="ECO:0007669"/>
    <property type="project" value="UniProtKB-KW"/>
</dbReference>
<evidence type="ECO:0000313" key="8">
    <source>
        <dbReference type="EMBL" id="KAJ5363713.1"/>
    </source>
</evidence>
<dbReference type="Pfam" id="PF00107">
    <property type="entry name" value="ADH_zinc_N"/>
    <property type="match status" value="1"/>
</dbReference>
<dbReference type="RefSeq" id="XP_056551340.1">
    <property type="nucleotide sequence ID" value="XM_056702340.1"/>
</dbReference>
<organism evidence="8 9">
    <name type="scientific">Penicillium cataractarum</name>
    <dbReference type="NCBI Taxonomy" id="2100454"/>
    <lineage>
        <taxon>Eukaryota</taxon>
        <taxon>Fungi</taxon>
        <taxon>Dikarya</taxon>
        <taxon>Ascomycota</taxon>
        <taxon>Pezizomycotina</taxon>
        <taxon>Eurotiomycetes</taxon>
        <taxon>Eurotiomycetidae</taxon>
        <taxon>Eurotiales</taxon>
        <taxon>Aspergillaceae</taxon>
        <taxon>Penicillium</taxon>
    </lineage>
</organism>
<dbReference type="SUPFAM" id="SSF50129">
    <property type="entry name" value="GroES-like"/>
    <property type="match status" value="1"/>
</dbReference>
<dbReference type="Proteomes" id="UP001147782">
    <property type="component" value="Unassembled WGS sequence"/>
</dbReference>
<reference evidence="8" key="1">
    <citation type="submission" date="2022-11" db="EMBL/GenBank/DDBJ databases">
        <authorList>
            <person name="Petersen C."/>
        </authorList>
    </citation>
    <scope>NUCLEOTIDE SEQUENCE</scope>
    <source>
        <strain evidence="8">IBT 29864</strain>
    </source>
</reference>
<dbReference type="PANTHER" id="PTHR42940">
    <property type="entry name" value="ALCOHOL DEHYDROGENASE 1-RELATED"/>
    <property type="match status" value="1"/>
</dbReference>
<evidence type="ECO:0000256" key="1">
    <source>
        <dbReference type="ARBA" id="ARBA00001947"/>
    </source>
</evidence>
<dbReference type="InterPro" id="IPR020843">
    <property type="entry name" value="ER"/>
</dbReference>
<reference evidence="8" key="2">
    <citation type="journal article" date="2023" name="IMA Fungus">
        <title>Comparative genomic study of the Penicillium genus elucidates a diverse pangenome and 15 lateral gene transfer events.</title>
        <authorList>
            <person name="Petersen C."/>
            <person name="Sorensen T."/>
            <person name="Nielsen M.R."/>
            <person name="Sondergaard T.E."/>
            <person name="Sorensen J.L."/>
            <person name="Fitzpatrick D.A."/>
            <person name="Frisvad J.C."/>
            <person name="Nielsen K.L."/>
        </authorList>
    </citation>
    <scope>NUCLEOTIDE SEQUENCE</scope>
    <source>
        <strain evidence="8">IBT 29864</strain>
    </source>
</reference>
<dbReference type="GeneID" id="81441519"/>
<protein>
    <submittedName>
        <fullName evidence="8">Alcohol dehydrogenase 1</fullName>
    </submittedName>
</protein>
<dbReference type="InterPro" id="IPR011032">
    <property type="entry name" value="GroES-like_sf"/>
</dbReference>
<comment type="cofactor">
    <cofactor evidence="1">
        <name>Zn(2+)</name>
        <dbReference type="ChEBI" id="CHEBI:29105"/>
    </cofactor>
</comment>
<comment type="caution">
    <text evidence="8">The sequence shown here is derived from an EMBL/GenBank/DDBJ whole genome shotgun (WGS) entry which is preliminary data.</text>
</comment>
<accession>A0A9W9UZX1</accession>
<keyword evidence="4" id="KW-0862">Zinc</keyword>
<dbReference type="OrthoDB" id="1879366at2759"/>
<sequence>MAIPSTQIAAAIPPPGPNGSLSIQISSTHPVPSPGDGEVLIKLEFSGVCHSDVHSIRGDTPMLTDVAGHEGVGKVVAVGSGLDEQQWIGQRVGIRWLYSSCLECEICAINHTSCPYQKNAGANVPGTFQQYLVSPAIHATKIPPGLSPDIAAPLLCAGIAMYSSIKKTKARPGDSIVILGAGGGLGHMGVQIAAKKGLKVIAVDKYALKFLWVFRSSMILGQKLTGTRGEKKRKLCLDLGASEFLDFTEVDIVEAVKASTSGFGAHAVICTANGEKAYEQSMQMLRRLGTLVCVGIPNVPFKLPVTPLDMIVKGLTIVGNSAGSATEMEELMEMAVAGEIKACIEVFDLADILDVLKRLENAEIEGRVVLKIPE</sequence>
<dbReference type="AlphaFoldDB" id="A0A9W9UZX1"/>